<evidence type="ECO:0000313" key="5">
    <source>
        <dbReference type="EMBL" id="EPS68931.1"/>
    </source>
</evidence>
<dbReference type="InterPro" id="IPR056843">
    <property type="entry name" value="THADA-like_TPR"/>
</dbReference>
<dbReference type="Pfam" id="PF25150">
    <property type="entry name" value="TPR_Trm732"/>
    <property type="match status" value="1"/>
</dbReference>
<dbReference type="Pfam" id="PF25151">
    <property type="entry name" value="TPR_Trm732_C"/>
    <property type="match status" value="1"/>
</dbReference>
<dbReference type="PANTHER" id="PTHR14387:SF0">
    <property type="entry name" value="DUF2428 DOMAIN-CONTAINING PROTEIN"/>
    <property type="match status" value="1"/>
</dbReference>
<keyword evidence="1" id="KW-0819">tRNA processing</keyword>
<feature type="domain" description="tRNA (32-2'-O)-methyltransferase regulator THADA-like TPR repeats region" evidence="3">
    <location>
        <begin position="555"/>
        <end position="874"/>
    </location>
</feature>
<feature type="domain" description="tRNA (32-2'-O)-methyltransferase regulator THADA-like C-terminal TPR repeats region" evidence="4">
    <location>
        <begin position="1341"/>
        <end position="1512"/>
    </location>
</feature>
<dbReference type="InterPro" id="IPR019442">
    <property type="entry name" value="THADA/TRM732_DUF2428"/>
</dbReference>
<dbReference type="InterPro" id="IPR051954">
    <property type="entry name" value="tRNA_methyltransferase_THADA"/>
</dbReference>
<dbReference type="Proteomes" id="UP000015453">
    <property type="component" value="Unassembled WGS sequence"/>
</dbReference>
<keyword evidence="6" id="KW-1185">Reference proteome</keyword>
<dbReference type="GO" id="GO:0005829">
    <property type="term" value="C:cytosol"/>
    <property type="evidence" value="ECO:0007669"/>
    <property type="project" value="TreeGrafter"/>
</dbReference>
<dbReference type="PANTHER" id="PTHR14387">
    <property type="entry name" value="THADA/DEATH RECEPTOR INTERACTING PROTEIN"/>
    <property type="match status" value="1"/>
</dbReference>
<evidence type="ECO:0000256" key="1">
    <source>
        <dbReference type="ARBA" id="ARBA00022694"/>
    </source>
</evidence>
<sequence length="2127" mass="238767">MPAKWRALQHRHRYTYGAVVFPPSFIEALNGASYGFHFFEELRHLADLNSTYSQLENVKKLALAFSSLLSDPNSDGEPVVCAVRLYLEIFFLENSLPLHRTLASALAKCRNFRSVIEGCFRKLCEEYCGGGCWGNGKRFCVSRAALSMMCTPKLGYLVEVVEQCAPLVGSDVVWGLQSVIDETNELSRPSPIVMEQCQEALSCMYYLFQRFPSKFLNIDVQYNGLCFDNSSVLEMAILSVLSILKSQFFPRDCLVAAGVSLFAALHVCLSNDEIGLFIIRGIFNQTELGSNSIDEFSAVVRRIPYKGDLVREILDVLPLSRLCLIRGILTAVSREVLDTHYVVSCEYLSDSKSTTKTIIYDAILPELCVYAENPCDTHSNFHALTVMQICLQQIKTLLQGSACSFPDGYTPISEEMETRIIRIVWNNLEDPLSQTVKQVHLIFDLFLDIQSSTKCIDSLKLFMRKIASNLLNMGARCKGRYVPWASLTKRLGARTILSMDSELLSETVKAYVDDDVCCAATTFLKCFLEYLREEFCAMDGVALGSIKYRNQCLPPFLNGLALENAKLRCNLSTYALPALLEIDTESIFYLLASVGIRSENHLLFSEEVSCTELALRPEQQVAILVSLLKVSRALALLEGDIDWCEEFQPCRDGSSLDVEDGYLYCVVGIRGIDVKIPVRWLVLALSNTDESLRIDAAETLFLNPKTSSLPSHLEISLMRKAIPLNMRCCSTSFQMKWTSLFRKFFSRARTGLERHIKLGTCNFLFSGGLNGLHLENGAEIATGERVENLFNFLKWFSCFLFFSCYPSAPYERKIMAMELLLIMINVWPVSSTLPGRLNVFSSETIQCPYSKSFNMPDSTLMLVGSIVDSWDHLRENSFRILLSFPTPLPGISSADLVRGTIIWAKKLVSSPRVRETDAGALTLRLIFRKYVLDLGWIVKPSCDVVSSSSNTERQNGVYENHFSSSPAMIYLASLIDWVLIAVRDAEQNLTESCKNSSVHGILLTLRYTFEELNWDSSDIMNGTSEMKVLLERLLDLVLRISSLALGAVSSSAWSLPDDMEDIVNDTESFLETSDEIDSYDCYSQVGEMRSSEQILMVSSWLAMKEVSLLLGTIIRKVPLPGSVEATAEVSNLSKIDALNSDAMVSVRQLETIGSHFLEVLLKMKHNGAVDKTRAGFTALCNRLLCSNNPRLCQLTESWMELLMERTLSEGQTVDDLLRRSAGIPAAFSAFFLAEPEGLPKVLLPRALRRLLDVVKKFSVTFSKATAIKSDMCNGSSTGRTLLPVVEISKFRDEGVVPTAHAFNVLRASFNDTNLATDTSGFCAEALILSIQSFSSSHWEIRNSASLAYTSLVRRMIGFLNVHKRESARRALTALEFFHRYPLLHAFFLNELKVATELLVGRSSDDLRSDLKSIVHPSLYPMLILLSRLKPLLISGDAGDHLDPSLFMPFIRSCSVQNNFKIRLLASKALTSLVSYGKLEGVLLNIASELPSDDRVPVSFNLIHGILLQLNSLVDTNCRSMTDSSKKDGILLGLIEIVAKRSWIGRPRLCTCPMLNSCMIKLLDNMLSAAINCESSRSAASIRNLLYGLCSECLDFEFGDRVSFSDPTVQELRKQAAASFFNCVWRNSKEIAEDRVCSSGGAADENVDFAEFKNRLICCTSDESYEVRIATLKWLFLSSEICLTGEVLQDKVVELLHSEKHHKCLQYLLKILYAWNSIELQDEGGNNKRIQKSGFIGEMDRHSVLKLWNRLVSLFEITRHSKTGEALVCCMGICIRRISNLCISFISERADAISTDPSNVFSDLYDPFCYFVHLISRLSDASEPGNIRNAAARSMVASDVLAQADKMGFLISTTFDFEEAVRLYADKLLELWSTCVKLLEDEDAGLRKKLAFDVQKYFTAGETFFPTSMIQVDRVIELCFEHLSAVFGSWPDYLNFLCRYVINAANCVLSDGDLVRRVFDKEIDNHHEEKLLICHLCCSHIEKLYSSAQFEITDLLVDWRSRFLKRLMSFIDECSAKRAINVDWIGGVGNHKNAFLPVYANLLAFYALSNCILKREPEKSAEVMVVSEVSALGETMKEFLGNPLIANLYLSILRSHEERSGNEVVVVVDDSGRELCYWEEFQPYFLLR</sequence>
<name>S8CVH5_9LAMI</name>
<evidence type="ECO:0000259" key="2">
    <source>
        <dbReference type="Pfam" id="PF10350"/>
    </source>
</evidence>
<proteinExistence type="predicted"/>
<dbReference type="GO" id="GO:0030488">
    <property type="term" value="P:tRNA methylation"/>
    <property type="evidence" value="ECO:0007669"/>
    <property type="project" value="TreeGrafter"/>
</dbReference>
<feature type="domain" description="DUF2428" evidence="2">
    <location>
        <begin position="1029"/>
        <end position="1339"/>
    </location>
</feature>
<protein>
    <submittedName>
        <fullName evidence="5">Uncharacterized protein</fullName>
    </submittedName>
</protein>
<reference evidence="5 6" key="1">
    <citation type="journal article" date="2013" name="BMC Genomics">
        <title>The miniature genome of a carnivorous plant Genlisea aurea contains a low number of genes and short non-coding sequences.</title>
        <authorList>
            <person name="Leushkin E.V."/>
            <person name="Sutormin R.A."/>
            <person name="Nabieva E.R."/>
            <person name="Penin A.A."/>
            <person name="Kondrashov A.S."/>
            <person name="Logacheva M.D."/>
        </authorList>
    </citation>
    <scope>NUCLEOTIDE SEQUENCE [LARGE SCALE GENOMIC DNA]</scope>
</reference>
<dbReference type="InterPro" id="IPR056842">
    <property type="entry name" value="THADA-like_TPR_C"/>
</dbReference>
<evidence type="ECO:0000259" key="4">
    <source>
        <dbReference type="Pfam" id="PF25151"/>
    </source>
</evidence>
<evidence type="ECO:0000259" key="3">
    <source>
        <dbReference type="Pfam" id="PF25150"/>
    </source>
</evidence>
<comment type="caution">
    <text evidence="5">The sequence shown here is derived from an EMBL/GenBank/DDBJ whole genome shotgun (WGS) entry which is preliminary data.</text>
</comment>
<evidence type="ECO:0000313" key="6">
    <source>
        <dbReference type="Proteomes" id="UP000015453"/>
    </source>
</evidence>
<organism evidence="5 6">
    <name type="scientific">Genlisea aurea</name>
    <dbReference type="NCBI Taxonomy" id="192259"/>
    <lineage>
        <taxon>Eukaryota</taxon>
        <taxon>Viridiplantae</taxon>
        <taxon>Streptophyta</taxon>
        <taxon>Embryophyta</taxon>
        <taxon>Tracheophyta</taxon>
        <taxon>Spermatophyta</taxon>
        <taxon>Magnoliopsida</taxon>
        <taxon>eudicotyledons</taxon>
        <taxon>Gunneridae</taxon>
        <taxon>Pentapetalae</taxon>
        <taxon>asterids</taxon>
        <taxon>lamiids</taxon>
        <taxon>Lamiales</taxon>
        <taxon>Lentibulariaceae</taxon>
        <taxon>Genlisea</taxon>
    </lineage>
</organism>
<dbReference type="OrthoDB" id="73997at2759"/>
<dbReference type="Pfam" id="PF10350">
    <property type="entry name" value="DUF2428"/>
    <property type="match status" value="1"/>
</dbReference>
<gene>
    <name evidence="5" type="ORF">M569_05834</name>
</gene>
<accession>S8CVH5</accession>
<dbReference type="EMBL" id="AUSU01002365">
    <property type="protein sequence ID" value="EPS68931.1"/>
    <property type="molecule type" value="Genomic_DNA"/>
</dbReference>